<feature type="domain" description="RRM" evidence="7">
    <location>
        <begin position="245"/>
        <end position="322"/>
    </location>
</feature>
<dbReference type="KEGG" id="bfo:118407308"/>
<feature type="compositionally biased region" description="Basic and acidic residues" evidence="6">
    <location>
        <begin position="398"/>
        <end position="412"/>
    </location>
</feature>
<keyword evidence="3 5" id="KW-0694">RNA-binding</keyword>
<proteinExistence type="predicted"/>
<dbReference type="CDD" id="cd12414">
    <property type="entry name" value="RRM2_RBM28_like"/>
    <property type="match status" value="1"/>
</dbReference>
<sequence>MQGVWICHLCSQRGCCEGEEKSSRTLFVRNLPYTTTKDKLEEIFSDAGPIKECFVVREPGVTDKCRGFGYVTFALREDAVKAKDQPVTLQGRKVVVSFADKKPKKRKREGEIEQEEENKQTESPEGPPEKKKKQRTEHSTAGRVIVLRNLPAKVKVDKIQKLVSKYEGVEEVTYPAPDKYEGVEEVTFPAPDTEEPTVLVRFSSNTLARKALPGLGSLKVQSSSVQAVLQSKDNKEPSKKSLKKSRIIVRNLSFKCNKDDLRNTFEKYGEITDVQIPTIQGGKKRGFGFVQFTSVFEAAKAVAGMNSKPLHGRPIAVDYAVPKNRYELAKTPEQEGNAEDEQKQEDGDSEDGDEEEEDETGEEEDGSDGDADAAAEDDDDSDDFSHDDDDDDDGEQEVESKSKTPKPFRESTDVQQGKTVFIRNLSYDSLEEDVEELFLQFGGIKYVRLVVDPQTEHSRGTGFVQFNSKEAADKCVQQANTEGLSLAGRRLTVSIAVSRQQAQKLTEDKKEKKPTDKRNLYLAREGLIRPGTQAAAGLTDKDLAMRQKVEKIKREKLKNPAIFVSDVRLCVRNVPLNMGDKELRKLFLKTLGDKNVHITESRIMRDLKNVNSQGVGKSRGYGFVSFSQHDHALRALRETNNNPNVLPGGRRLIVEFSLENKLALKKQEMRLAKAKAVRSTTKDNKKQQPATNGRSAPANKKPTQPTPSLENSSQQQTLSRKQKRKQRQKERREKIQQEKLDRLDGDFEVSNQQSGVKAVRGTKGLPSHLGPKIRQRDRGKVVQKVAKKPKARNTLTKTKQEPLKQRKAQTPSQPSRRSNKPERKEEAKFDLLVHRYKEKLFGKDSGGQMKKSKWFNE</sequence>
<evidence type="ECO:0000256" key="1">
    <source>
        <dbReference type="ARBA" id="ARBA00004123"/>
    </source>
</evidence>
<dbReference type="OMA" id="FTHRHAL"/>
<feature type="compositionally biased region" description="Polar residues" evidence="6">
    <location>
        <begin position="701"/>
        <end position="719"/>
    </location>
</feature>
<dbReference type="SMART" id="SM00361">
    <property type="entry name" value="RRM_1"/>
    <property type="match status" value="2"/>
</dbReference>
<dbReference type="CDD" id="cd12413">
    <property type="entry name" value="RRM1_RBM28_like"/>
    <property type="match status" value="1"/>
</dbReference>
<dbReference type="InterPro" id="IPR000504">
    <property type="entry name" value="RRM_dom"/>
</dbReference>
<keyword evidence="2" id="KW-0677">Repeat</keyword>
<evidence type="ECO:0000256" key="3">
    <source>
        <dbReference type="ARBA" id="ARBA00022884"/>
    </source>
</evidence>
<feature type="domain" description="RRM" evidence="7">
    <location>
        <begin position="567"/>
        <end position="659"/>
    </location>
</feature>
<reference evidence="9" key="1">
    <citation type="journal article" date="2016" name="Genome Biol. Evol.">
        <title>Conserved non-coding elements in the most distant genera of cephalochordates: the Goldilocks principle.</title>
        <authorList>
            <person name="Yue J.X."/>
            <person name="Kozmikova I."/>
            <person name="Ono H."/>
            <person name="Nossa C.W."/>
            <person name="Kozmik Z."/>
            <person name="Putnam N.H."/>
            <person name="Yu J.K."/>
            <person name="Holland L.Z."/>
        </authorList>
    </citation>
    <scope>NUCLEOTIDE SEQUENCE</scope>
</reference>
<reference evidence="9" key="2">
    <citation type="submission" date="2025-08" db="UniProtKB">
        <authorList>
            <consortium name="RefSeq"/>
        </authorList>
    </citation>
    <scope>IDENTIFICATION</scope>
</reference>
<gene>
    <name evidence="9" type="primary">LOC118407308</name>
</gene>
<keyword evidence="8" id="KW-1185">Reference proteome</keyword>
<evidence type="ECO:0000256" key="5">
    <source>
        <dbReference type="PROSITE-ProRule" id="PRU00176"/>
    </source>
</evidence>
<dbReference type="GeneID" id="118407308"/>
<dbReference type="PANTHER" id="PTHR48039">
    <property type="entry name" value="RNA-BINDING MOTIF PROTEIN 14B"/>
    <property type="match status" value="1"/>
</dbReference>
<keyword evidence="4" id="KW-0539">Nucleus</keyword>
<dbReference type="GO" id="GO:0003723">
    <property type="term" value="F:RNA binding"/>
    <property type="evidence" value="ECO:0007669"/>
    <property type="project" value="UniProtKB-UniRule"/>
</dbReference>
<dbReference type="AlphaFoldDB" id="A0A9J7HQN8"/>
<dbReference type="CDD" id="cd12415">
    <property type="entry name" value="RRM3_RBM28_like"/>
    <property type="match status" value="1"/>
</dbReference>
<feature type="compositionally biased region" description="Acidic residues" evidence="6">
    <location>
        <begin position="347"/>
        <end position="397"/>
    </location>
</feature>
<feature type="compositionally biased region" description="Basic residues" evidence="6">
    <location>
        <begin position="720"/>
        <end position="729"/>
    </location>
</feature>
<feature type="compositionally biased region" description="Basic and acidic residues" evidence="6">
    <location>
        <begin position="819"/>
        <end position="829"/>
    </location>
</feature>
<feature type="domain" description="RRM" evidence="7">
    <location>
        <begin position="418"/>
        <end position="498"/>
    </location>
</feature>
<dbReference type="PANTHER" id="PTHR48039:SF5">
    <property type="entry name" value="RNA-BINDING PROTEIN 28"/>
    <property type="match status" value="1"/>
</dbReference>
<feature type="region of interest" description="Disordered" evidence="6">
    <location>
        <begin position="105"/>
        <end position="143"/>
    </location>
</feature>
<accession>A0A9J7HQN8</accession>
<dbReference type="FunFam" id="3.30.70.330:FF:000182">
    <property type="entry name" value="RNA-binding motif protein 28"/>
    <property type="match status" value="1"/>
</dbReference>
<evidence type="ECO:0000313" key="8">
    <source>
        <dbReference type="Proteomes" id="UP000001554"/>
    </source>
</evidence>
<dbReference type="Gene3D" id="3.30.70.330">
    <property type="match status" value="5"/>
</dbReference>
<dbReference type="InterPro" id="IPR012677">
    <property type="entry name" value="Nucleotide-bd_a/b_plait_sf"/>
</dbReference>
<dbReference type="InterPro" id="IPR003954">
    <property type="entry name" value="RRM_euk-type"/>
</dbReference>
<evidence type="ECO:0000313" key="9">
    <source>
        <dbReference type="RefSeq" id="XP_035663663.1"/>
    </source>
</evidence>
<dbReference type="SUPFAM" id="SSF54928">
    <property type="entry name" value="RNA-binding domain, RBD"/>
    <property type="match status" value="4"/>
</dbReference>
<organism evidence="8 9">
    <name type="scientific">Branchiostoma floridae</name>
    <name type="common">Florida lancelet</name>
    <name type="synonym">Amphioxus</name>
    <dbReference type="NCBI Taxonomy" id="7739"/>
    <lineage>
        <taxon>Eukaryota</taxon>
        <taxon>Metazoa</taxon>
        <taxon>Chordata</taxon>
        <taxon>Cephalochordata</taxon>
        <taxon>Leptocardii</taxon>
        <taxon>Amphioxiformes</taxon>
        <taxon>Branchiostomatidae</taxon>
        <taxon>Branchiostoma</taxon>
    </lineage>
</organism>
<feature type="domain" description="RRM" evidence="7">
    <location>
        <begin position="24"/>
        <end position="101"/>
    </location>
</feature>
<feature type="region of interest" description="Disordered" evidence="6">
    <location>
        <begin position="673"/>
        <end position="829"/>
    </location>
</feature>
<dbReference type="GO" id="GO:0005730">
    <property type="term" value="C:nucleolus"/>
    <property type="evidence" value="ECO:0000318"/>
    <property type="project" value="GO_Central"/>
</dbReference>
<comment type="subcellular location">
    <subcellularLocation>
        <location evidence="1">Nucleus</location>
    </subcellularLocation>
</comment>
<evidence type="ECO:0000256" key="6">
    <source>
        <dbReference type="SAM" id="MobiDB-lite"/>
    </source>
</evidence>
<name>A0A9J7HQN8_BRAFL</name>
<dbReference type="Pfam" id="PF00076">
    <property type="entry name" value="RRM_1"/>
    <property type="match status" value="4"/>
</dbReference>
<evidence type="ECO:0000256" key="2">
    <source>
        <dbReference type="ARBA" id="ARBA00022737"/>
    </source>
</evidence>
<feature type="compositionally biased region" description="Basic and acidic residues" evidence="6">
    <location>
        <begin position="730"/>
        <end position="745"/>
    </location>
</feature>
<protein>
    <submittedName>
        <fullName evidence="9">RNA-binding protein 28-like</fullName>
    </submittedName>
</protein>
<evidence type="ECO:0000259" key="7">
    <source>
        <dbReference type="PROSITE" id="PS50102"/>
    </source>
</evidence>
<dbReference type="RefSeq" id="XP_035663663.1">
    <property type="nucleotide sequence ID" value="XM_035807770.1"/>
</dbReference>
<dbReference type="PROSITE" id="PS50102">
    <property type="entry name" value="RRM"/>
    <property type="match status" value="4"/>
</dbReference>
<dbReference type="SMART" id="SM00360">
    <property type="entry name" value="RRM"/>
    <property type="match status" value="4"/>
</dbReference>
<feature type="region of interest" description="Disordered" evidence="6">
    <location>
        <begin position="330"/>
        <end position="415"/>
    </location>
</feature>
<dbReference type="Proteomes" id="UP000001554">
    <property type="component" value="Unplaced"/>
</dbReference>
<dbReference type="OrthoDB" id="3945418at2759"/>
<dbReference type="CDD" id="cd12416">
    <property type="entry name" value="RRM4_RBM28_like"/>
    <property type="match status" value="1"/>
</dbReference>
<dbReference type="InterPro" id="IPR051945">
    <property type="entry name" value="RRM_MRD1_RNA_proc_ribogen"/>
</dbReference>
<evidence type="ECO:0000256" key="4">
    <source>
        <dbReference type="ARBA" id="ARBA00023242"/>
    </source>
</evidence>
<dbReference type="InterPro" id="IPR035979">
    <property type="entry name" value="RBD_domain_sf"/>
</dbReference>